<accession>A0ABP3FXT3</accession>
<dbReference type="EMBL" id="BAAABM010000015">
    <property type="protein sequence ID" value="GAA0329516.1"/>
    <property type="molecule type" value="Genomic_DNA"/>
</dbReference>
<gene>
    <name evidence="2" type="ORF">GCM10010151_19180</name>
</gene>
<comment type="caution">
    <text evidence="2">The sequence shown here is derived from an EMBL/GenBank/DDBJ whole genome shotgun (WGS) entry which is preliminary data.</text>
</comment>
<protein>
    <recommendedName>
        <fullName evidence="1">Tetracyclin repressor-like C-terminal domain-containing protein</fullName>
    </recommendedName>
</protein>
<reference evidence="3" key="1">
    <citation type="journal article" date="2019" name="Int. J. Syst. Evol. Microbiol.">
        <title>The Global Catalogue of Microorganisms (GCM) 10K type strain sequencing project: providing services to taxonomists for standard genome sequencing and annotation.</title>
        <authorList>
            <consortium name="The Broad Institute Genomics Platform"/>
            <consortium name="The Broad Institute Genome Sequencing Center for Infectious Disease"/>
            <person name="Wu L."/>
            <person name="Ma J."/>
        </authorList>
    </citation>
    <scope>NUCLEOTIDE SEQUENCE [LARGE SCALE GENOMIC DNA]</scope>
    <source>
        <strain evidence="3">JCM 3146</strain>
    </source>
</reference>
<dbReference type="Gene3D" id="1.10.357.10">
    <property type="entry name" value="Tetracycline Repressor, domain 2"/>
    <property type="match status" value="1"/>
</dbReference>
<dbReference type="Pfam" id="PF17920">
    <property type="entry name" value="TetR_C_16"/>
    <property type="match status" value="1"/>
</dbReference>
<sequence>MTSPGDPQASGRAPASALRAALVSTVLIGVALGRHLIKLDHLADGDPDHIVELLRPSIRSLTRAYG</sequence>
<organism evidence="2 3">
    <name type="scientific">Actinoallomurus spadix</name>
    <dbReference type="NCBI Taxonomy" id="79912"/>
    <lineage>
        <taxon>Bacteria</taxon>
        <taxon>Bacillati</taxon>
        <taxon>Actinomycetota</taxon>
        <taxon>Actinomycetes</taxon>
        <taxon>Streptosporangiales</taxon>
        <taxon>Thermomonosporaceae</taxon>
        <taxon>Actinoallomurus</taxon>
    </lineage>
</organism>
<proteinExistence type="predicted"/>
<name>A0ABP3FXT3_9ACTN</name>
<dbReference type="SUPFAM" id="SSF48498">
    <property type="entry name" value="Tetracyclin repressor-like, C-terminal domain"/>
    <property type="match status" value="1"/>
</dbReference>
<feature type="domain" description="Tetracyclin repressor-like C-terminal" evidence="1">
    <location>
        <begin position="14"/>
        <end position="60"/>
    </location>
</feature>
<dbReference type="Proteomes" id="UP001501822">
    <property type="component" value="Unassembled WGS sequence"/>
</dbReference>
<evidence type="ECO:0000259" key="1">
    <source>
        <dbReference type="Pfam" id="PF17920"/>
    </source>
</evidence>
<dbReference type="InterPro" id="IPR036271">
    <property type="entry name" value="Tet_transcr_reg_TetR-rel_C_sf"/>
</dbReference>
<keyword evidence="3" id="KW-1185">Reference proteome</keyword>
<dbReference type="InterPro" id="IPR041678">
    <property type="entry name" value="TetR_C_16"/>
</dbReference>
<dbReference type="RefSeq" id="WP_252806877.1">
    <property type="nucleotide sequence ID" value="NZ_BAAABM010000015.1"/>
</dbReference>
<evidence type="ECO:0000313" key="3">
    <source>
        <dbReference type="Proteomes" id="UP001501822"/>
    </source>
</evidence>
<evidence type="ECO:0000313" key="2">
    <source>
        <dbReference type="EMBL" id="GAA0329516.1"/>
    </source>
</evidence>